<protein>
    <submittedName>
        <fullName evidence="2">Uncharacterized protein</fullName>
    </submittedName>
</protein>
<evidence type="ECO:0000313" key="2">
    <source>
        <dbReference type="EMBL" id="THU93759.1"/>
    </source>
</evidence>
<dbReference type="Proteomes" id="UP000297245">
    <property type="component" value="Unassembled WGS sequence"/>
</dbReference>
<accession>A0A4S8LVU6</accession>
<sequence>MCRIVLRSALSVAGFAASRPYRKSGSGSYGALCLLQDIFNEVVPTGRDDGPDAEGINKQSQTISDVEVGIWIIQRVCGSRRDDVPDAERKSKGDKASEDLNNGHELADVPSFTDELPNCSPTPGADLNSSPGNINNISGQNMSGATGETGGMLPKFITHIAIALLVFHIEYRELTKLQTPNQGLKFEK</sequence>
<dbReference type="EMBL" id="ML179240">
    <property type="protein sequence ID" value="THU93759.1"/>
    <property type="molecule type" value="Genomic_DNA"/>
</dbReference>
<evidence type="ECO:0000256" key="1">
    <source>
        <dbReference type="SAM" id="MobiDB-lite"/>
    </source>
</evidence>
<keyword evidence="3" id="KW-1185">Reference proteome</keyword>
<dbReference type="AlphaFoldDB" id="A0A4S8LVU6"/>
<evidence type="ECO:0000313" key="3">
    <source>
        <dbReference type="Proteomes" id="UP000297245"/>
    </source>
</evidence>
<proteinExistence type="predicted"/>
<feature type="region of interest" description="Disordered" evidence="1">
    <location>
        <begin position="82"/>
        <end position="103"/>
    </location>
</feature>
<organism evidence="2 3">
    <name type="scientific">Dendrothele bispora (strain CBS 962.96)</name>
    <dbReference type="NCBI Taxonomy" id="1314807"/>
    <lineage>
        <taxon>Eukaryota</taxon>
        <taxon>Fungi</taxon>
        <taxon>Dikarya</taxon>
        <taxon>Basidiomycota</taxon>
        <taxon>Agaricomycotina</taxon>
        <taxon>Agaricomycetes</taxon>
        <taxon>Agaricomycetidae</taxon>
        <taxon>Agaricales</taxon>
        <taxon>Agaricales incertae sedis</taxon>
        <taxon>Dendrothele</taxon>
    </lineage>
</organism>
<name>A0A4S8LVU6_DENBC</name>
<gene>
    <name evidence="2" type="ORF">K435DRAFT_799440</name>
</gene>
<reference evidence="2 3" key="1">
    <citation type="journal article" date="2019" name="Nat. Ecol. Evol.">
        <title>Megaphylogeny resolves global patterns of mushroom evolution.</title>
        <authorList>
            <person name="Varga T."/>
            <person name="Krizsan K."/>
            <person name="Foldi C."/>
            <person name="Dima B."/>
            <person name="Sanchez-Garcia M."/>
            <person name="Sanchez-Ramirez S."/>
            <person name="Szollosi G.J."/>
            <person name="Szarkandi J.G."/>
            <person name="Papp V."/>
            <person name="Albert L."/>
            <person name="Andreopoulos W."/>
            <person name="Angelini C."/>
            <person name="Antonin V."/>
            <person name="Barry K.W."/>
            <person name="Bougher N.L."/>
            <person name="Buchanan P."/>
            <person name="Buyck B."/>
            <person name="Bense V."/>
            <person name="Catcheside P."/>
            <person name="Chovatia M."/>
            <person name="Cooper J."/>
            <person name="Damon W."/>
            <person name="Desjardin D."/>
            <person name="Finy P."/>
            <person name="Geml J."/>
            <person name="Haridas S."/>
            <person name="Hughes K."/>
            <person name="Justo A."/>
            <person name="Karasinski D."/>
            <person name="Kautmanova I."/>
            <person name="Kiss B."/>
            <person name="Kocsube S."/>
            <person name="Kotiranta H."/>
            <person name="LaButti K.M."/>
            <person name="Lechner B.E."/>
            <person name="Liimatainen K."/>
            <person name="Lipzen A."/>
            <person name="Lukacs Z."/>
            <person name="Mihaltcheva S."/>
            <person name="Morgado L.N."/>
            <person name="Niskanen T."/>
            <person name="Noordeloos M.E."/>
            <person name="Ohm R.A."/>
            <person name="Ortiz-Santana B."/>
            <person name="Ovrebo C."/>
            <person name="Racz N."/>
            <person name="Riley R."/>
            <person name="Savchenko A."/>
            <person name="Shiryaev A."/>
            <person name="Soop K."/>
            <person name="Spirin V."/>
            <person name="Szebenyi C."/>
            <person name="Tomsovsky M."/>
            <person name="Tulloss R.E."/>
            <person name="Uehling J."/>
            <person name="Grigoriev I.V."/>
            <person name="Vagvolgyi C."/>
            <person name="Papp T."/>
            <person name="Martin F.M."/>
            <person name="Miettinen O."/>
            <person name="Hibbett D.S."/>
            <person name="Nagy L.G."/>
        </authorList>
    </citation>
    <scope>NUCLEOTIDE SEQUENCE [LARGE SCALE GENOMIC DNA]</scope>
    <source>
        <strain evidence="2 3">CBS 962.96</strain>
    </source>
</reference>